<dbReference type="PANTHER" id="PTHR36155">
    <property type="entry name" value="BLL5354 PROTEIN"/>
    <property type="match status" value="1"/>
</dbReference>
<comment type="caution">
    <text evidence="1">The sequence shown here is derived from an EMBL/GenBank/DDBJ whole genome shotgun (WGS) entry which is preliminary data.</text>
</comment>
<dbReference type="SUPFAM" id="SSF103165">
    <property type="entry name" value="Ta1353-like"/>
    <property type="match status" value="1"/>
</dbReference>
<proteinExistence type="predicted"/>
<gene>
    <name evidence="1" type="ORF">ENX73_02565</name>
</gene>
<sequence length="163" mass="18163">MDLKFDVVKVEIPENSNVIIGQTHFIKTIEDLYEVMVTSSPNAKFGIAFNEASGVCLIRHDGNDDELERSAVENSNRIGAGHTFVLLMREIYPISVLNSIKSLQEVCNIYAATSNPLEVVVGITEQGRGIMGIIDGFPPKGVEKDEDISKRKVLLRQIIKYKR</sequence>
<evidence type="ECO:0000313" key="1">
    <source>
        <dbReference type="EMBL" id="HGE74990.1"/>
    </source>
</evidence>
<dbReference type="AlphaFoldDB" id="A0A7V3RE83"/>
<dbReference type="Gene3D" id="3.40.1520.10">
    <property type="entry name" value="Ta1353-like"/>
    <property type="match status" value="1"/>
</dbReference>
<name>A0A7V3RE83_9BACT</name>
<accession>A0A7V3RE83</accession>
<dbReference type="PANTHER" id="PTHR36155:SF1">
    <property type="entry name" value="BLL5354 PROTEIN"/>
    <property type="match status" value="1"/>
</dbReference>
<dbReference type="InterPro" id="IPR007153">
    <property type="entry name" value="Adenosine_kinase"/>
</dbReference>
<protein>
    <submittedName>
        <fullName evidence="1">Adenosine monophosphate-protein transferase</fullName>
    </submittedName>
</protein>
<keyword evidence="1" id="KW-0808">Transferase</keyword>
<dbReference type="InterPro" id="IPR036902">
    <property type="entry name" value="Ta1353-like_sf"/>
</dbReference>
<dbReference type="EMBL" id="DTPE01000106">
    <property type="protein sequence ID" value="HGE74990.1"/>
    <property type="molecule type" value="Genomic_DNA"/>
</dbReference>
<organism evidence="1">
    <name type="scientific">Mesoaciditoga lauensis</name>
    <dbReference type="NCBI Taxonomy" id="1495039"/>
    <lineage>
        <taxon>Bacteria</taxon>
        <taxon>Thermotogati</taxon>
        <taxon>Thermotogota</taxon>
        <taxon>Thermotogae</taxon>
        <taxon>Mesoaciditogales</taxon>
        <taxon>Mesoaciditogaceae</taxon>
        <taxon>Mesoaciditoga</taxon>
    </lineage>
</organism>
<dbReference type="GO" id="GO:0016740">
    <property type="term" value="F:transferase activity"/>
    <property type="evidence" value="ECO:0007669"/>
    <property type="project" value="UniProtKB-KW"/>
</dbReference>
<reference evidence="1" key="1">
    <citation type="journal article" date="2020" name="mSystems">
        <title>Genome- and Community-Level Interaction Insights into Carbon Utilization and Element Cycling Functions of Hydrothermarchaeota in Hydrothermal Sediment.</title>
        <authorList>
            <person name="Zhou Z."/>
            <person name="Liu Y."/>
            <person name="Xu W."/>
            <person name="Pan J."/>
            <person name="Luo Z.H."/>
            <person name="Li M."/>
        </authorList>
    </citation>
    <scope>NUCLEOTIDE SEQUENCE [LARGE SCALE GENOMIC DNA]</scope>
    <source>
        <strain evidence="1">SpSt-966</strain>
    </source>
</reference>
<dbReference type="Pfam" id="PF04008">
    <property type="entry name" value="Adenosine_kin"/>
    <property type="match status" value="1"/>
</dbReference>